<keyword evidence="2" id="KW-1185">Reference proteome</keyword>
<name>A0ABR6XQQ6_9BURK</name>
<dbReference type="EMBL" id="JACOFU010000003">
    <property type="protein sequence ID" value="MBC3831830.1"/>
    <property type="molecule type" value="Genomic_DNA"/>
</dbReference>
<reference evidence="1 2" key="1">
    <citation type="submission" date="2020-08" db="EMBL/GenBank/DDBJ databases">
        <title>Novel species isolated from subtropical streams in China.</title>
        <authorList>
            <person name="Lu H."/>
        </authorList>
    </citation>
    <scope>NUCLEOTIDE SEQUENCE [LARGE SCALE GENOMIC DNA]</scope>
    <source>
        <strain evidence="1 2">KCTC 52442</strain>
    </source>
</reference>
<evidence type="ECO:0000313" key="2">
    <source>
        <dbReference type="Proteomes" id="UP000643610"/>
    </source>
</evidence>
<proteinExistence type="predicted"/>
<organism evidence="1 2">
    <name type="scientific">Undibacterium amnicola</name>
    <dbReference type="NCBI Taxonomy" id="1834038"/>
    <lineage>
        <taxon>Bacteria</taxon>
        <taxon>Pseudomonadati</taxon>
        <taxon>Pseudomonadota</taxon>
        <taxon>Betaproteobacteria</taxon>
        <taxon>Burkholderiales</taxon>
        <taxon>Oxalobacteraceae</taxon>
        <taxon>Undibacterium</taxon>
    </lineage>
</organism>
<accession>A0ABR6XQQ6</accession>
<protein>
    <submittedName>
        <fullName evidence="1">Uncharacterized protein</fullName>
    </submittedName>
</protein>
<dbReference type="Proteomes" id="UP000643610">
    <property type="component" value="Unassembled WGS sequence"/>
</dbReference>
<gene>
    <name evidence="1" type="ORF">H8K33_09945</name>
</gene>
<sequence>MIQPIDVTHSDWEAKLLGVYGIWQTDGKVHHLVAKRLVDMSHLLGNFIAASRDFC</sequence>
<comment type="caution">
    <text evidence="1">The sequence shown here is derived from an EMBL/GenBank/DDBJ whole genome shotgun (WGS) entry which is preliminary data.</text>
</comment>
<evidence type="ECO:0000313" key="1">
    <source>
        <dbReference type="EMBL" id="MBC3831830.1"/>
    </source>
</evidence>